<dbReference type="AlphaFoldDB" id="A0A1H0ZBY0"/>
<dbReference type="Proteomes" id="UP000199444">
    <property type="component" value="Unassembled WGS sequence"/>
</dbReference>
<dbReference type="RefSeq" id="WP_175559441.1">
    <property type="nucleotide sequence ID" value="NZ_FNKD01000001.1"/>
</dbReference>
<organism evidence="1 2">
    <name type="scientific">Virgibacillus salinus</name>
    <dbReference type="NCBI Taxonomy" id="553311"/>
    <lineage>
        <taxon>Bacteria</taxon>
        <taxon>Bacillati</taxon>
        <taxon>Bacillota</taxon>
        <taxon>Bacilli</taxon>
        <taxon>Bacillales</taxon>
        <taxon>Bacillaceae</taxon>
        <taxon>Virgibacillus</taxon>
    </lineage>
</organism>
<dbReference type="EMBL" id="FNKD01000001">
    <property type="protein sequence ID" value="SDQ24914.1"/>
    <property type="molecule type" value="Genomic_DNA"/>
</dbReference>
<accession>A0A1H0ZBY0</accession>
<keyword evidence="2" id="KW-1185">Reference proteome</keyword>
<evidence type="ECO:0000313" key="2">
    <source>
        <dbReference type="Proteomes" id="UP000199444"/>
    </source>
</evidence>
<protein>
    <submittedName>
        <fullName evidence="1">Uncharacterized protein</fullName>
    </submittedName>
</protein>
<reference evidence="1 2" key="1">
    <citation type="submission" date="2016-10" db="EMBL/GenBank/DDBJ databases">
        <authorList>
            <person name="de Groot N.N."/>
        </authorList>
    </citation>
    <scope>NUCLEOTIDE SEQUENCE [LARGE SCALE GENOMIC DNA]</scope>
    <source>
        <strain evidence="1 2">CGMCC 1.10449</strain>
    </source>
</reference>
<gene>
    <name evidence="1" type="ORF">SAMN05216231_1139</name>
</gene>
<sequence>MSEESARLQRKSTSLAHLQIDWFYCLIFEYEIESTLKRKTTFAKIAM</sequence>
<proteinExistence type="predicted"/>
<name>A0A1H0ZBY0_9BACI</name>
<evidence type="ECO:0000313" key="1">
    <source>
        <dbReference type="EMBL" id="SDQ24914.1"/>
    </source>
</evidence>